<dbReference type="Gene3D" id="3.40.50.1010">
    <property type="entry name" value="5'-nuclease"/>
    <property type="match status" value="1"/>
</dbReference>
<dbReference type="EMBL" id="CABQ01000026">
    <property type="protein sequence ID" value="CBI06844.1"/>
    <property type="molecule type" value="Genomic_DNA"/>
</dbReference>
<dbReference type="PANTHER" id="PTHR36173">
    <property type="entry name" value="RIBONUCLEASE VAPC16-RELATED"/>
    <property type="match status" value="1"/>
</dbReference>
<name>E6QHX9_9ZZZZ</name>
<dbReference type="InterPro" id="IPR041705">
    <property type="entry name" value="PIN_Sll0205"/>
</dbReference>
<dbReference type="InterPro" id="IPR052919">
    <property type="entry name" value="TA_system_RNase"/>
</dbReference>
<dbReference type="SUPFAM" id="SSF88723">
    <property type="entry name" value="PIN domain-like"/>
    <property type="match status" value="1"/>
</dbReference>
<sequence length="140" mass="15546">MTEYLVDTHVLVWMMEGSSRLSHRAAETIRQAVREDSLLVSAITPWEIGMLMAKGRLKLSQEVRAWMQMALNRSGVRVVPLLPEIAVNSSHLPWEMHADPADRILVATALYLGATLVTADEQLLRYGAQGHLRCQAAGQA</sequence>
<dbReference type="CDD" id="cd09872">
    <property type="entry name" value="PIN_Sll0205-like"/>
    <property type="match status" value="1"/>
</dbReference>
<gene>
    <name evidence="2" type="ORF">CARN6_0120</name>
</gene>
<reference evidence="2" key="1">
    <citation type="submission" date="2009-10" db="EMBL/GenBank/DDBJ databases">
        <title>Diversity of trophic interactions inside an arsenic-rich microbial ecosystem.</title>
        <authorList>
            <person name="Bertin P.N."/>
            <person name="Heinrich-Salmeron A."/>
            <person name="Pelletier E."/>
            <person name="Goulhen-Chollet F."/>
            <person name="Arsene-Ploetze F."/>
            <person name="Gallien S."/>
            <person name="Calteau A."/>
            <person name="Vallenet D."/>
            <person name="Casiot C."/>
            <person name="Chane-Woon-Ming B."/>
            <person name="Giloteaux L."/>
            <person name="Barakat M."/>
            <person name="Bonnefoy V."/>
            <person name="Bruneel O."/>
            <person name="Chandler M."/>
            <person name="Cleiss J."/>
            <person name="Duran R."/>
            <person name="Elbaz-Poulichet F."/>
            <person name="Fonknechten N."/>
            <person name="Lauga B."/>
            <person name="Mornico D."/>
            <person name="Ortet P."/>
            <person name="Schaeffer C."/>
            <person name="Siguier P."/>
            <person name="Alexander Thil Smith A."/>
            <person name="Van Dorsselaer A."/>
            <person name="Weissenbach J."/>
            <person name="Medigue C."/>
            <person name="Le Paslier D."/>
        </authorList>
    </citation>
    <scope>NUCLEOTIDE SEQUENCE</scope>
</reference>
<accession>E6QHX9</accession>
<comment type="caution">
    <text evidence="2">The sequence shown here is derived from an EMBL/GenBank/DDBJ whole genome shotgun (WGS) entry which is preliminary data.</text>
</comment>
<organism evidence="2">
    <name type="scientific">mine drainage metagenome</name>
    <dbReference type="NCBI Taxonomy" id="410659"/>
    <lineage>
        <taxon>unclassified sequences</taxon>
        <taxon>metagenomes</taxon>
        <taxon>ecological metagenomes</taxon>
    </lineage>
</organism>
<dbReference type="InterPro" id="IPR029060">
    <property type="entry name" value="PIN-like_dom_sf"/>
</dbReference>
<feature type="domain" description="PIN" evidence="1">
    <location>
        <begin position="4"/>
        <end position="127"/>
    </location>
</feature>
<protein>
    <recommendedName>
        <fullName evidence="1">PIN domain-containing protein</fullName>
    </recommendedName>
</protein>
<dbReference type="AlphaFoldDB" id="E6QHX9"/>
<proteinExistence type="predicted"/>
<dbReference type="InterPro" id="IPR002716">
    <property type="entry name" value="PIN_dom"/>
</dbReference>
<dbReference type="PANTHER" id="PTHR36173:SF1">
    <property type="entry name" value="RIBONUCLEASE VAPC22"/>
    <property type="match status" value="1"/>
</dbReference>
<dbReference type="Pfam" id="PF01850">
    <property type="entry name" value="PIN"/>
    <property type="match status" value="1"/>
</dbReference>
<evidence type="ECO:0000313" key="2">
    <source>
        <dbReference type="EMBL" id="CBI06844.1"/>
    </source>
</evidence>
<evidence type="ECO:0000259" key="1">
    <source>
        <dbReference type="Pfam" id="PF01850"/>
    </source>
</evidence>